<evidence type="ECO:0000313" key="1">
    <source>
        <dbReference type="EMBL" id="MPC55199.1"/>
    </source>
</evidence>
<gene>
    <name evidence="1" type="ORF">E2C01_049129</name>
</gene>
<comment type="caution">
    <text evidence="1">The sequence shown here is derived from an EMBL/GenBank/DDBJ whole genome shotgun (WGS) entry which is preliminary data.</text>
</comment>
<name>A0A5B7GC17_PORTR</name>
<organism evidence="1 2">
    <name type="scientific">Portunus trituberculatus</name>
    <name type="common">Swimming crab</name>
    <name type="synonym">Neptunus trituberculatus</name>
    <dbReference type="NCBI Taxonomy" id="210409"/>
    <lineage>
        <taxon>Eukaryota</taxon>
        <taxon>Metazoa</taxon>
        <taxon>Ecdysozoa</taxon>
        <taxon>Arthropoda</taxon>
        <taxon>Crustacea</taxon>
        <taxon>Multicrustacea</taxon>
        <taxon>Malacostraca</taxon>
        <taxon>Eumalacostraca</taxon>
        <taxon>Eucarida</taxon>
        <taxon>Decapoda</taxon>
        <taxon>Pleocyemata</taxon>
        <taxon>Brachyura</taxon>
        <taxon>Eubrachyura</taxon>
        <taxon>Portunoidea</taxon>
        <taxon>Portunidae</taxon>
        <taxon>Portuninae</taxon>
        <taxon>Portunus</taxon>
    </lineage>
</organism>
<protein>
    <submittedName>
        <fullName evidence="1">Uncharacterized protein</fullName>
    </submittedName>
</protein>
<dbReference type="Proteomes" id="UP000324222">
    <property type="component" value="Unassembled WGS sequence"/>
</dbReference>
<reference evidence="1 2" key="1">
    <citation type="submission" date="2019-05" db="EMBL/GenBank/DDBJ databases">
        <title>Another draft genome of Portunus trituberculatus and its Hox gene families provides insights of decapod evolution.</title>
        <authorList>
            <person name="Jeong J.-H."/>
            <person name="Song I."/>
            <person name="Kim S."/>
            <person name="Choi T."/>
            <person name="Kim D."/>
            <person name="Ryu S."/>
            <person name="Kim W."/>
        </authorList>
    </citation>
    <scope>NUCLEOTIDE SEQUENCE [LARGE SCALE GENOMIC DNA]</scope>
    <source>
        <tissue evidence="1">Muscle</tissue>
    </source>
</reference>
<keyword evidence="2" id="KW-1185">Reference proteome</keyword>
<accession>A0A5B7GC17</accession>
<evidence type="ECO:0000313" key="2">
    <source>
        <dbReference type="Proteomes" id="UP000324222"/>
    </source>
</evidence>
<proteinExistence type="predicted"/>
<dbReference type="AlphaFoldDB" id="A0A5B7GC17"/>
<sequence>MLCGTPSPVNGTGTSFITEHHHLSRYHLLTITTCHSHHHLALTCRLVGPHVRHHPYSNPQCLEGADGVRAQTQPTLRLHGAARRCHLWGEEVGNTDILRRNANFSRDTLPQPAIPRGTRPQAVLASRACCRS</sequence>
<dbReference type="EMBL" id="VSRR010012970">
    <property type="protein sequence ID" value="MPC55199.1"/>
    <property type="molecule type" value="Genomic_DNA"/>
</dbReference>